<comment type="pathway">
    <text evidence="3 11">Cofactor biosynthesis; molybdopterin biosynthesis.</text>
</comment>
<dbReference type="Pfam" id="PF03453">
    <property type="entry name" value="MoeA_N"/>
    <property type="match status" value="1"/>
</dbReference>
<dbReference type="Proteomes" id="UP000325614">
    <property type="component" value="Chromosome"/>
</dbReference>
<dbReference type="EC" id="2.10.1.1" evidence="11"/>
<comment type="similarity">
    <text evidence="4 11">Belongs to the MoeA family.</text>
</comment>
<evidence type="ECO:0000256" key="9">
    <source>
        <dbReference type="ARBA" id="ARBA00023150"/>
    </source>
</evidence>
<dbReference type="InterPro" id="IPR036425">
    <property type="entry name" value="MoaB/Mog-like_dom_sf"/>
</dbReference>
<evidence type="ECO:0000256" key="8">
    <source>
        <dbReference type="ARBA" id="ARBA00022842"/>
    </source>
</evidence>
<dbReference type="CDD" id="cd00887">
    <property type="entry name" value="MoeA"/>
    <property type="match status" value="1"/>
</dbReference>
<dbReference type="GO" id="GO:0006777">
    <property type="term" value="P:Mo-molybdopterin cofactor biosynthetic process"/>
    <property type="evidence" value="ECO:0007669"/>
    <property type="project" value="UniProtKB-UniRule"/>
</dbReference>
<dbReference type="Gene3D" id="3.90.105.10">
    <property type="entry name" value="Molybdopterin biosynthesis moea protein, domain 2"/>
    <property type="match status" value="1"/>
</dbReference>
<evidence type="ECO:0000256" key="3">
    <source>
        <dbReference type="ARBA" id="ARBA00005046"/>
    </source>
</evidence>
<evidence type="ECO:0000256" key="6">
    <source>
        <dbReference type="ARBA" id="ARBA00022679"/>
    </source>
</evidence>
<dbReference type="Gene3D" id="2.170.190.11">
    <property type="entry name" value="Molybdopterin biosynthesis moea protein, domain 3"/>
    <property type="match status" value="1"/>
</dbReference>
<dbReference type="NCBIfam" id="NF045515">
    <property type="entry name" value="Glp_gephyrin"/>
    <property type="match status" value="1"/>
</dbReference>
<dbReference type="AlphaFoldDB" id="A0A5P9K2H5"/>
<dbReference type="Pfam" id="PF03454">
    <property type="entry name" value="MoeA_C"/>
    <property type="match status" value="1"/>
</dbReference>
<keyword evidence="14" id="KW-1185">Reference proteome</keyword>
<dbReference type="SMART" id="SM00852">
    <property type="entry name" value="MoCF_biosynth"/>
    <property type="match status" value="1"/>
</dbReference>
<dbReference type="InterPro" id="IPR038987">
    <property type="entry name" value="MoeA-like"/>
</dbReference>
<evidence type="ECO:0000256" key="2">
    <source>
        <dbReference type="ARBA" id="ARBA00002901"/>
    </source>
</evidence>
<evidence type="ECO:0000256" key="5">
    <source>
        <dbReference type="ARBA" id="ARBA00022505"/>
    </source>
</evidence>
<dbReference type="FunFam" id="2.170.190.11:FF:000001">
    <property type="entry name" value="Molybdopterin molybdenumtransferase"/>
    <property type="match status" value="1"/>
</dbReference>
<comment type="catalytic activity">
    <reaction evidence="10">
        <text>adenylyl-molybdopterin + molybdate = Mo-molybdopterin + AMP + H(+)</text>
        <dbReference type="Rhea" id="RHEA:35047"/>
        <dbReference type="ChEBI" id="CHEBI:15378"/>
        <dbReference type="ChEBI" id="CHEBI:36264"/>
        <dbReference type="ChEBI" id="CHEBI:62727"/>
        <dbReference type="ChEBI" id="CHEBI:71302"/>
        <dbReference type="ChEBI" id="CHEBI:456215"/>
        <dbReference type="EC" id="2.10.1.1"/>
    </reaction>
</comment>
<gene>
    <name evidence="13" type="ORF">GDR74_09395</name>
</gene>
<dbReference type="SUPFAM" id="SSF63867">
    <property type="entry name" value="MoeA C-terminal domain-like"/>
    <property type="match status" value="1"/>
</dbReference>
<feature type="domain" description="MoaB/Mog" evidence="12">
    <location>
        <begin position="178"/>
        <end position="317"/>
    </location>
</feature>
<dbReference type="Gene3D" id="3.40.980.10">
    <property type="entry name" value="MoaB/Mog-like domain"/>
    <property type="match status" value="1"/>
</dbReference>
<dbReference type="InterPro" id="IPR005110">
    <property type="entry name" value="MoeA_linker/N"/>
</dbReference>
<evidence type="ECO:0000259" key="12">
    <source>
        <dbReference type="SMART" id="SM00852"/>
    </source>
</evidence>
<dbReference type="InterPro" id="IPR001453">
    <property type="entry name" value="MoaB/Mog_dom"/>
</dbReference>
<comment type="function">
    <text evidence="2 11">Catalyzes the insertion of molybdate into adenylated molybdopterin with the concomitant release of AMP.</text>
</comment>
<keyword evidence="5 11" id="KW-0500">Molybdenum</keyword>
<dbReference type="InterPro" id="IPR036135">
    <property type="entry name" value="MoeA_linker/N_sf"/>
</dbReference>
<evidence type="ECO:0000256" key="4">
    <source>
        <dbReference type="ARBA" id="ARBA00010763"/>
    </source>
</evidence>
<dbReference type="SUPFAM" id="SSF53218">
    <property type="entry name" value="Molybdenum cofactor biosynthesis proteins"/>
    <property type="match status" value="1"/>
</dbReference>
<dbReference type="KEGG" id="mico:GDR74_09395"/>
<evidence type="ECO:0000313" key="13">
    <source>
        <dbReference type="EMBL" id="QFU16424.1"/>
    </source>
</evidence>
<dbReference type="Gene3D" id="2.40.340.10">
    <property type="entry name" value="MoeA, C-terminal, domain IV"/>
    <property type="match status" value="1"/>
</dbReference>
<organism evidence="13 14">
    <name type="scientific">Microvirga thermotolerans</name>
    <dbReference type="NCBI Taxonomy" id="2651334"/>
    <lineage>
        <taxon>Bacteria</taxon>
        <taxon>Pseudomonadati</taxon>
        <taxon>Pseudomonadota</taxon>
        <taxon>Alphaproteobacteria</taxon>
        <taxon>Hyphomicrobiales</taxon>
        <taxon>Methylobacteriaceae</taxon>
        <taxon>Microvirga</taxon>
    </lineage>
</organism>
<comment type="cofactor">
    <cofactor evidence="1 11">
        <name>Mg(2+)</name>
        <dbReference type="ChEBI" id="CHEBI:18420"/>
    </cofactor>
</comment>
<dbReference type="InterPro" id="IPR005111">
    <property type="entry name" value="MoeA_C_domain_IV"/>
</dbReference>
<dbReference type="SUPFAM" id="SSF63882">
    <property type="entry name" value="MoeA N-terminal region -like"/>
    <property type="match status" value="1"/>
</dbReference>
<reference evidence="13 14" key="1">
    <citation type="submission" date="2019-10" db="EMBL/GenBank/DDBJ databases">
        <title>Isolation, Identification of Microvirga thermotolerans HR1, a novel thermophilic bacterium and Comparative Genomics of the genus Microvirga.</title>
        <authorList>
            <person name="Li J."/>
            <person name="Zhang W."/>
            <person name="Lin M."/>
            <person name="Wang J."/>
        </authorList>
    </citation>
    <scope>NUCLEOTIDE SEQUENCE [LARGE SCALE GENOMIC DNA]</scope>
    <source>
        <strain evidence="13 14">HR1</strain>
    </source>
</reference>
<keyword evidence="6 11" id="KW-0808">Transferase</keyword>
<dbReference type="UniPathway" id="UPA00344"/>
<dbReference type="PANTHER" id="PTHR10192">
    <property type="entry name" value="MOLYBDOPTERIN BIOSYNTHESIS PROTEIN"/>
    <property type="match status" value="1"/>
</dbReference>
<dbReference type="GO" id="GO:0046872">
    <property type="term" value="F:metal ion binding"/>
    <property type="evidence" value="ECO:0007669"/>
    <property type="project" value="UniProtKB-UniRule"/>
</dbReference>
<protein>
    <recommendedName>
        <fullName evidence="11">Molybdopterin molybdenumtransferase</fullName>
        <ecNumber evidence="11">2.10.1.1</ecNumber>
    </recommendedName>
</protein>
<proteinExistence type="inferred from homology"/>
<accession>A0A5P9K2H5</accession>
<evidence type="ECO:0000313" key="14">
    <source>
        <dbReference type="Proteomes" id="UP000325614"/>
    </source>
</evidence>
<dbReference type="Pfam" id="PF00994">
    <property type="entry name" value="MoCF_biosynth"/>
    <property type="match status" value="1"/>
</dbReference>
<dbReference type="PANTHER" id="PTHR10192:SF5">
    <property type="entry name" value="GEPHYRIN"/>
    <property type="match status" value="1"/>
</dbReference>
<dbReference type="GO" id="GO:0005829">
    <property type="term" value="C:cytosol"/>
    <property type="evidence" value="ECO:0007669"/>
    <property type="project" value="TreeGrafter"/>
</dbReference>
<dbReference type="EMBL" id="CP045423">
    <property type="protein sequence ID" value="QFU16424.1"/>
    <property type="molecule type" value="Genomic_DNA"/>
</dbReference>
<dbReference type="GO" id="GO:0061599">
    <property type="term" value="F:molybdopterin molybdotransferase activity"/>
    <property type="evidence" value="ECO:0007669"/>
    <property type="project" value="UniProtKB-UniRule"/>
</dbReference>
<name>A0A5P9K2H5_9HYPH</name>
<dbReference type="RefSeq" id="WP_152586067.1">
    <property type="nucleotide sequence ID" value="NZ_CP045423.1"/>
</dbReference>
<evidence type="ECO:0000256" key="10">
    <source>
        <dbReference type="ARBA" id="ARBA00047317"/>
    </source>
</evidence>
<evidence type="ECO:0000256" key="7">
    <source>
        <dbReference type="ARBA" id="ARBA00022723"/>
    </source>
</evidence>
<keyword evidence="7 11" id="KW-0479">Metal-binding</keyword>
<evidence type="ECO:0000256" key="11">
    <source>
        <dbReference type="RuleBase" id="RU365090"/>
    </source>
</evidence>
<sequence length="414" mass="43024">MSLIPVEEALRRTLESVPGPVEAERLPLAACAGRTLAEDLAAFRDQPPFPASAMDGYAVRSADCPEAPATLRVIGVSAAGRRFDGRLGPGEAVRIFTGAPMPEGADAVVLQEDAEAEGDRVVLKETPRPQRHVRPAGLDFRAGDVLLPAGTRLDARRIALAAAMGHGAIAVRRRPRVAILATGDELVRAGERAGPDQIMASSLPGTAAIVEKAGGEALDLGIARDTLESLEERISAARAARADILVTLGGASVGEHDLVQKALAGQGMDLGFWRVALRPGKPLMHGRLGGMLLLGLPGNPVSTFVCAVLFLVPAIRALCGDPQAGADPTESAILGADLPANGDRQDYMRAALALREIETAAGPLAVPVAMPHARQDSSMLGVLGRSDALLVRPPHAPAAAAGAPCRIVRLDRFC</sequence>
<keyword evidence="9 11" id="KW-0501">Molybdenum cofactor biosynthesis</keyword>
<dbReference type="InterPro" id="IPR036688">
    <property type="entry name" value="MoeA_C_domain_IV_sf"/>
</dbReference>
<keyword evidence="8 11" id="KW-0460">Magnesium</keyword>
<dbReference type="FunFam" id="3.40.980.10:FF:000004">
    <property type="entry name" value="Molybdopterin molybdenumtransferase"/>
    <property type="match status" value="1"/>
</dbReference>
<evidence type="ECO:0000256" key="1">
    <source>
        <dbReference type="ARBA" id="ARBA00001946"/>
    </source>
</evidence>